<protein>
    <submittedName>
        <fullName evidence="2">Uncharacterized protein</fullName>
    </submittedName>
</protein>
<comment type="caution">
    <text evidence="2">The sequence shown here is derived from an EMBL/GenBank/DDBJ whole genome shotgun (WGS) entry which is preliminary data.</text>
</comment>
<organism evidence="2 3">
    <name type="scientific">Senna tora</name>
    <dbReference type="NCBI Taxonomy" id="362788"/>
    <lineage>
        <taxon>Eukaryota</taxon>
        <taxon>Viridiplantae</taxon>
        <taxon>Streptophyta</taxon>
        <taxon>Embryophyta</taxon>
        <taxon>Tracheophyta</taxon>
        <taxon>Spermatophyta</taxon>
        <taxon>Magnoliopsida</taxon>
        <taxon>eudicotyledons</taxon>
        <taxon>Gunneridae</taxon>
        <taxon>Pentapetalae</taxon>
        <taxon>rosids</taxon>
        <taxon>fabids</taxon>
        <taxon>Fabales</taxon>
        <taxon>Fabaceae</taxon>
        <taxon>Caesalpinioideae</taxon>
        <taxon>Cassia clade</taxon>
        <taxon>Senna</taxon>
    </lineage>
</organism>
<evidence type="ECO:0000256" key="1">
    <source>
        <dbReference type="SAM" id="Coils"/>
    </source>
</evidence>
<reference evidence="2" key="1">
    <citation type="submission" date="2020-09" db="EMBL/GenBank/DDBJ databases">
        <title>Genome-Enabled Discovery of Anthraquinone Biosynthesis in Senna tora.</title>
        <authorList>
            <person name="Kang S.-H."/>
            <person name="Pandey R.P."/>
            <person name="Lee C.-M."/>
            <person name="Sim J.-S."/>
            <person name="Jeong J.-T."/>
            <person name="Choi B.-S."/>
            <person name="Jung M."/>
            <person name="Ginzburg D."/>
            <person name="Zhao K."/>
            <person name="Won S.Y."/>
            <person name="Oh T.-J."/>
            <person name="Yu Y."/>
            <person name="Kim N.-H."/>
            <person name="Lee O.R."/>
            <person name="Lee T.-H."/>
            <person name="Bashyal P."/>
            <person name="Kim T.-S."/>
            <person name="Lee W.-H."/>
            <person name="Kawkins C."/>
            <person name="Kim C.-K."/>
            <person name="Kim J.S."/>
            <person name="Ahn B.O."/>
            <person name="Rhee S.Y."/>
            <person name="Sohng J.K."/>
        </authorList>
    </citation>
    <scope>NUCLEOTIDE SEQUENCE</scope>
    <source>
        <tissue evidence="2">Leaf</tissue>
    </source>
</reference>
<feature type="coiled-coil region" evidence="1">
    <location>
        <begin position="19"/>
        <end position="53"/>
    </location>
</feature>
<proteinExistence type="predicted"/>
<dbReference type="AlphaFoldDB" id="A0A834T7I5"/>
<accession>A0A834T7I5</accession>
<evidence type="ECO:0000313" key="2">
    <source>
        <dbReference type="EMBL" id="KAF7815402.1"/>
    </source>
</evidence>
<dbReference type="Proteomes" id="UP000634136">
    <property type="component" value="Unassembled WGS sequence"/>
</dbReference>
<keyword evidence="1" id="KW-0175">Coiled coil</keyword>
<keyword evidence="3" id="KW-1185">Reference proteome</keyword>
<dbReference type="EMBL" id="JAAIUW010000009">
    <property type="protein sequence ID" value="KAF7815402.1"/>
    <property type="molecule type" value="Genomic_DNA"/>
</dbReference>
<gene>
    <name evidence="2" type="ORF">G2W53_029371</name>
</gene>
<sequence>MVKREILSQRASRMIALAAGKQLEAAQEHEEAVKALEREKQRLAAEIKKLTKGWDNRKREYRCWCLCCFEETQEGRAAEDRKA</sequence>
<evidence type="ECO:0000313" key="3">
    <source>
        <dbReference type="Proteomes" id="UP000634136"/>
    </source>
</evidence>
<name>A0A834T7I5_9FABA</name>